<proteinExistence type="predicted"/>
<reference evidence="1 2" key="1">
    <citation type="journal article" date="2012" name="Science">
        <title>The Paleozoic origin of enzymatic lignin decomposition reconstructed from 31 fungal genomes.</title>
        <authorList>
            <person name="Floudas D."/>
            <person name="Binder M."/>
            <person name="Riley R."/>
            <person name="Barry K."/>
            <person name="Blanchette R.A."/>
            <person name="Henrissat B."/>
            <person name="Martinez A.T."/>
            <person name="Otillar R."/>
            <person name="Spatafora J.W."/>
            <person name="Yadav J.S."/>
            <person name="Aerts A."/>
            <person name="Benoit I."/>
            <person name="Boyd A."/>
            <person name="Carlson A."/>
            <person name="Copeland A."/>
            <person name="Coutinho P.M."/>
            <person name="de Vries R.P."/>
            <person name="Ferreira P."/>
            <person name="Findley K."/>
            <person name="Foster B."/>
            <person name="Gaskell J."/>
            <person name="Glotzer D."/>
            <person name="Gorecki P."/>
            <person name="Heitman J."/>
            <person name="Hesse C."/>
            <person name="Hori C."/>
            <person name="Igarashi K."/>
            <person name="Jurgens J.A."/>
            <person name="Kallen N."/>
            <person name="Kersten P."/>
            <person name="Kohler A."/>
            <person name="Kuees U."/>
            <person name="Kumar T.K.A."/>
            <person name="Kuo A."/>
            <person name="LaButti K."/>
            <person name="Larrondo L.F."/>
            <person name="Lindquist E."/>
            <person name="Ling A."/>
            <person name="Lombard V."/>
            <person name="Lucas S."/>
            <person name="Lundell T."/>
            <person name="Martin R."/>
            <person name="McLaughlin D.J."/>
            <person name="Morgenstern I."/>
            <person name="Morin E."/>
            <person name="Murat C."/>
            <person name="Nagy L.G."/>
            <person name="Nolan M."/>
            <person name="Ohm R.A."/>
            <person name="Patyshakuliyeva A."/>
            <person name="Rokas A."/>
            <person name="Ruiz-Duenas F.J."/>
            <person name="Sabat G."/>
            <person name="Salamov A."/>
            <person name="Samejima M."/>
            <person name="Schmutz J."/>
            <person name="Slot J.C."/>
            <person name="St John F."/>
            <person name="Stenlid J."/>
            <person name="Sun H."/>
            <person name="Sun S."/>
            <person name="Syed K."/>
            <person name="Tsang A."/>
            <person name="Wiebenga A."/>
            <person name="Young D."/>
            <person name="Pisabarro A."/>
            <person name="Eastwood D.C."/>
            <person name="Martin F."/>
            <person name="Cullen D."/>
            <person name="Grigoriev I.V."/>
            <person name="Hibbett D.S."/>
        </authorList>
    </citation>
    <scope>NUCLEOTIDE SEQUENCE [LARGE SCALE GENOMIC DNA]</scope>
    <source>
        <strain evidence="1 2">MD-104</strain>
    </source>
</reference>
<evidence type="ECO:0000313" key="1">
    <source>
        <dbReference type="EMBL" id="PCH36547.1"/>
    </source>
</evidence>
<accession>A0A2H3JKL9</accession>
<organism evidence="1 2">
    <name type="scientific">Wolfiporia cocos (strain MD-104)</name>
    <name type="common">Brown rot fungus</name>
    <dbReference type="NCBI Taxonomy" id="742152"/>
    <lineage>
        <taxon>Eukaryota</taxon>
        <taxon>Fungi</taxon>
        <taxon>Dikarya</taxon>
        <taxon>Basidiomycota</taxon>
        <taxon>Agaricomycotina</taxon>
        <taxon>Agaricomycetes</taxon>
        <taxon>Polyporales</taxon>
        <taxon>Phaeolaceae</taxon>
        <taxon>Wolfiporia</taxon>
    </lineage>
</organism>
<sequence>MSTKSVETIAVILREEKALDDTPSHMIQDYIRDSMGLLESLTYTGLREVTFLVLTRTGGVRSLLTRMRLWLWTLLTPPWSFETPMRTTTAAVSCSSSTSGDDEDGNVLLGSYSYSHSADIYITCIQGYPDALSRA</sequence>
<evidence type="ECO:0000313" key="2">
    <source>
        <dbReference type="Proteomes" id="UP000218811"/>
    </source>
</evidence>
<dbReference type="Proteomes" id="UP000218811">
    <property type="component" value="Unassembled WGS sequence"/>
</dbReference>
<dbReference type="EMBL" id="KB467887">
    <property type="protein sequence ID" value="PCH36547.1"/>
    <property type="molecule type" value="Genomic_DNA"/>
</dbReference>
<name>A0A2H3JKL9_WOLCO</name>
<gene>
    <name evidence="1" type="ORF">WOLCODRAFT_20608</name>
</gene>
<protein>
    <submittedName>
        <fullName evidence="1">Uncharacterized protein</fullName>
    </submittedName>
</protein>
<dbReference type="AlphaFoldDB" id="A0A2H3JKL9"/>
<keyword evidence="2" id="KW-1185">Reference proteome</keyword>